<name>A0A139W9E4_TRICA</name>
<dbReference type="AlphaFoldDB" id="A0A139W9E4"/>
<reference evidence="1 2" key="2">
    <citation type="journal article" date="2010" name="Nucleic Acids Res.">
        <title>BeetleBase in 2010: revisions to provide comprehensive genomic information for Tribolium castaneum.</title>
        <authorList>
            <person name="Kim H.S."/>
            <person name="Murphy T."/>
            <person name="Xia J."/>
            <person name="Caragea D."/>
            <person name="Park Y."/>
            <person name="Beeman R.W."/>
            <person name="Lorenzen M.D."/>
            <person name="Butcher S."/>
            <person name="Manak J.R."/>
            <person name="Brown S.J."/>
        </authorList>
    </citation>
    <scope>NUCLEOTIDE SEQUENCE [LARGE SCALE GENOMIC DNA]</scope>
    <source>
        <strain evidence="1 2">Georgia GA2</strain>
    </source>
</reference>
<dbReference type="Proteomes" id="UP000007266">
    <property type="component" value="Unassembled WGS sequence"/>
</dbReference>
<protein>
    <submittedName>
        <fullName evidence="1">Uncharacterized protein</fullName>
    </submittedName>
</protein>
<reference evidence="1 2" key="1">
    <citation type="journal article" date="2008" name="Nature">
        <title>The genome of the model beetle and pest Tribolium castaneum.</title>
        <authorList>
            <consortium name="Tribolium Genome Sequencing Consortium"/>
            <person name="Richards S."/>
            <person name="Gibbs R.A."/>
            <person name="Weinstock G.M."/>
            <person name="Brown S.J."/>
            <person name="Denell R."/>
            <person name="Beeman R.W."/>
            <person name="Gibbs R."/>
            <person name="Beeman R.W."/>
            <person name="Brown S.J."/>
            <person name="Bucher G."/>
            <person name="Friedrich M."/>
            <person name="Grimmelikhuijzen C.J."/>
            <person name="Klingler M."/>
            <person name="Lorenzen M."/>
            <person name="Richards S."/>
            <person name="Roth S."/>
            <person name="Schroder R."/>
            <person name="Tautz D."/>
            <person name="Zdobnov E.M."/>
            <person name="Muzny D."/>
            <person name="Gibbs R.A."/>
            <person name="Weinstock G.M."/>
            <person name="Attaway T."/>
            <person name="Bell S."/>
            <person name="Buhay C.J."/>
            <person name="Chandrabose M.N."/>
            <person name="Chavez D."/>
            <person name="Clerk-Blankenburg K.P."/>
            <person name="Cree A."/>
            <person name="Dao M."/>
            <person name="Davis C."/>
            <person name="Chacko J."/>
            <person name="Dinh H."/>
            <person name="Dugan-Rocha S."/>
            <person name="Fowler G."/>
            <person name="Garner T.T."/>
            <person name="Garnes J."/>
            <person name="Gnirke A."/>
            <person name="Hawes A."/>
            <person name="Hernandez J."/>
            <person name="Hines S."/>
            <person name="Holder M."/>
            <person name="Hume J."/>
            <person name="Jhangiani S.N."/>
            <person name="Joshi V."/>
            <person name="Khan Z.M."/>
            <person name="Jackson L."/>
            <person name="Kovar C."/>
            <person name="Kowis A."/>
            <person name="Lee S."/>
            <person name="Lewis L.R."/>
            <person name="Margolis J."/>
            <person name="Morgan M."/>
            <person name="Nazareth L.V."/>
            <person name="Nguyen N."/>
            <person name="Okwuonu G."/>
            <person name="Parker D."/>
            <person name="Richards S."/>
            <person name="Ruiz S.J."/>
            <person name="Santibanez J."/>
            <person name="Savard J."/>
            <person name="Scherer S.E."/>
            <person name="Schneider B."/>
            <person name="Sodergren E."/>
            <person name="Tautz D."/>
            <person name="Vattahil S."/>
            <person name="Villasana D."/>
            <person name="White C.S."/>
            <person name="Wright R."/>
            <person name="Park Y."/>
            <person name="Beeman R.W."/>
            <person name="Lord J."/>
            <person name="Oppert B."/>
            <person name="Lorenzen M."/>
            <person name="Brown S."/>
            <person name="Wang L."/>
            <person name="Savard J."/>
            <person name="Tautz D."/>
            <person name="Richards S."/>
            <person name="Weinstock G."/>
            <person name="Gibbs R.A."/>
            <person name="Liu Y."/>
            <person name="Worley K."/>
            <person name="Weinstock G."/>
            <person name="Elsik C.G."/>
            <person name="Reese J.T."/>
            <person name="Elhaik E."/>
            <person name="Landan G."/>
            <person name="Graur D."/>
            <person name="Arensburger P."/>
            <person name="Atkinson P."/>
            <person name="Beeman R.W."/>
            <person name="Beidler J."/>
            <person name="Brown S.J."/>
            <person name="Demuth J.P."/>
            <person name="Drury D.W."/>
            <person name="Du Y.Z."/>
            <person name="Fujiwara H."/>
            <person name="Lorenzen M."/>
            <person name="Maselli V."/>
            <person name="Osanai M."/>
            <person name="Park Y."/>
            <person name="Robertson H.M."/>
            <person name="Tu Z."/>
            <person name="Wang J.J."/>
            <person name="Wang S."/>
            <person name="Richards S."/>
            <person name="Song H."/>
            <person name="Zhang L."/>
            <person name="Sodergren E."/>
            <person name="Werner D."/>
            <person name="Stanke M."/>
            <person name="Morgenstern B."/>
            <person name="Solovyev V."/>
            <person name="Kosarev P."/>
            <person name="Brown G."/>
            <person name="Chen H.C."/>
            <person name="Ermolaeva O."/>
            <person name="Hlavina W."/>
            <person name="Kapustin Y."/>
            <person name="Kiryutin B."/>
            <person name="Kitts P."/>
            <person name="Maglott D."/>
            <person name="Pruitt K."/>
            <person name="Sapojnikov V."/>
            <person name="Souvorov A."/>
            <person name="Mackey A.J."/>
            <person name="Waterhouse R.M."/>
            <person name="Wyder S."/>
            <person name="Zdobnov E.M."/>
            <person name="Zdobnov E.M."/>
            <person name="Wyder S."/>
            <person name="Kriventseva E.V."/>
            <person name="Kadowaki T."/>
            <person name="Bork P."/>
            <person name="Aranda M."/>
            <person name="Bao R."/>
            <person name="Beermann A."/>
            <person name="Berns N."/>
            <person name="Bolognesi R."/>
            <person name="Bonneton F."/>
            <person name="Bopp D."/>
            <person name="Brown S.J."/>
            <person name="Bucher G."/>
            <person name="Butts T."/>
            <person name="Chaumot A."/>
            <person name="Denell R.E."/>
            <person name="Ferrier D.E."/>
            <person name="Friedrich M."/>
            <person name="Gordon C.M."/>
            <person name="Jindra M."/>
            <person name="Klingler M."/>
            <person name="Lan Q."/>
            <person name="Lattorff H.M."/>
            <person name="Laudet V."/>
            <person name="von Levetsow C."/>
            <person name="Liu Z."/>
            <person name="Lutz R."/>
            <person name="Lynch J.A."/>
            <person name="da Fonseca R.N."/>
            <person name="Posnien N."/>
            <person name="Reuter R."/>
            <person name="Roth S."/>
            <person name="Savard J."/>
            <person name="Schinko J.B."/>
            <person name="Schmitt C."/>
            <person name="Schoppmeier M."/>
            <person name="Schroder R."/>
            <person name="Shippy T.D."/>
            <person name="Simonnet F."/>
            <person name="Marques-Souza H."/>
            <person name="Tautz D."/>
            <person name="Tomoyasu Y."/>
            <person name="Trauner J."/>
            <person name="Van der Zee M."/>
            <person name="Vervoort M."/>
            <person name="Wittkopp N."/>
            <person name="Wimmer E.A."/>
            <person name="Yang X."/>
            <person name="Jones A.K."/>
            <person name="Sattelle D.B."/>
            <person name="Ebert P.R."/>
            <person name="Nelson D."/>
            <person name="Scott J.G."/>
            <person name="Beeman R.W."/>
            <person name="Muthukrishnan S."/>
            <person name="Kramer K.J."/>
            <person name="Arakane Y."/>
            <person name="Beeman R.W."/>
            <person name="Zhu Q."/>
            <person name="Hogenkamp D."/>
            <person name="Dixit R."/>
            <person name="Oppert B."/>
            <person name="Jiang H."/>
            <person name="Zou Z."/>
            <person name="Marshall J."/>
            <person name="Elpidina E."/>
            <person name="Vinokurov K."/>
            <person name="Oppert C."/>
            <person name="Zou Z."/>
            <person name="Evans J."/>
            <person name="Lu Z."/>
            <person name="Zhao P."/>
            <person name="Sumathipala N."/>
            <person name="Altincicek B."/>
            <person name="Vilcinskas A."/>
            <person name="Williams M."/>
            <person name="Hultmark D."/>
            <person name="Hetru C."/>
            <person name="Jiang H."/>
            <person name="Grimmelikhuijzen C.J."/>
            <person name="Hauser F."/>
            <person name="Cazzamali G."/>
            <person name="Williamson M."/>
            <person name="Park Y."/>
            <person name="Li B."/>
            <person name="Tanaka Y."/>
            <person name="Predel R."/>
            <person name="Neupert S."/>
            <person name="Schachtner J."/>
            <person name="Verleyen P."/>
            <person name="Raible F."/>
            <person name="Bork P."/>
            <person name="Friedrich M."/>
            <person name="Walden K.K."/>
            <person name="Robertson H.M."/>
            <person name="Angeli S."/>
            <person name="Foret S."/>
            <person name="Bucher G."/>
            <person name="Schuetz S."/>
            <person name="Maleszka R."/>
            <person name="Wimmer E.A."/>
            <person name="Beeman R.W."/>
            <person name="Lorenzen M."/>
            <person name="Tomoyasu Y."/>
            <person name="Miller S.C."/>
            <person name="Grossmann D."/>
            <person name="Bucher G."/>
        </authorList>
    </citation>
    <scope>NUCLEOTIDE SEQUENCE [LARGE SCALE GENOMIC DNA]</scope>
    <source>
        <strain evidence="1 2">Georgia GA2</strain>
    </source>
</reference>
<evidence type="ECO:0000313" key="1">
    <source>
        <dbReference type="EMBL" id="KXZ75889.1"/>
    </source>
</evidence>
<dbReference type="InParanoid" id="A0A139W9E4"/>
<sequence length="48" mass="5956">MLSLFEFKSNVFCVNYKHFIRWTRREFTTWAKKNSPLRYVKPWQVNTG</sequence>
<gene>
    <name evidence="1" type="primary">AUGUSTUS-3.0.2_33899</name>
    <name evidence="1" type="ORF">TcasGA2_TC033899</name>
</gene>
<dbReference type="EMBL" id="KQ972481">
    <property type="protein sequence ID" value="KXZ75889.1"/>
    <property type="molecule type" value="Genomic_DNA"/>
</dbReference>
<organism evidence="1 2">
    <name type="scientific">Tribolium castaneum</name>
    <name type="common">Red flour beetle</name>
    <dbReference type="NCBI Taxonomy" id="7070"/>
    <lineage>
        <taxon>Eukaryota</taxon>
        <taxon>Metazoa</taxon>
        <taxon>Ecdysozoa</taxon>
        <taxon>Arthropoda</taxon>
        <taxon>Hexapoda</taxon>
        <taxon>Insecta</taxon>
        <taxon>Pterygota</taxon>
        <taxon>Neoptera</taxon>
        <taxon>Endopterygota</taxon>
        <taxon>Coleoptera</taxon>
        <taxon>Polyphaga</taxon>
        <taxon>Cucujiformia</taxon>
        <taxon>Tenebrionidae</taxon>
        <taxon>Tenebrionidae incertae sedis</taxon>
        <taxon>Tribolium</taxon>
    </lineage>
</organism>
<evidence type="ECO:0000313" key="2">
    <source>
        <dbReference type="Proteomes" id="UP000007266"/>
    </source>
</evidence>
<proteinExistence type="predicted"/>
<accession>A0A139W9E4</accession>
<keyword evidence="2" id="KW-1185">Reference proteome</keyword>